<reference evidence="2 3" key="1">
    <citation type="submission" date="2024-03" db="EMBL/GenBank/DDBJ databases">
        <title>Human intestinal bacterial collection.</title>
        <authorList>
            <person name="Pauvert C."/>
            <person name="Hitch T.C.A."/>
            <person name="Clavel T."/>
        </authorList>
    </citation>
    <scope>NUCLEOTIDE SEQUENCE [LARGE SCALE GENOMIC DNA]</scope>
    <source>
        <strain evidence="2 3">CLA-JM-H16</strain>
    </source>
</reference>
<proteinExistence type="predicted"/>
<dbReference type="InterPro" id="IPR001927">
    <property type="entry name" value="Na/Gal_symport"/>
</dbReference>
<feature type="transmembrane region" description="Helical" evidence="1">
    <location>
        <begin position="335"/>
        <end position="357"/>
    </location>
</feature>
<dbReference type="RefSeq" id="WP_349056607.1">
    <property type="nucleotide sequence ID" value="NZ_JBBMEJ010000008.1"/>
</dbReference>
<dbReference type="InterPro" id="IPR036259">
    <property type="entry name" value="MFS_trans_sf"/>
</dbReference>
<dbReference type="PANTHER" id="PTHR11328">
    <property type="entry name" value="MAJOR FACILITATOR SUPERFAMILY DOMAIN-CONTAINING PROTEIN"/>
    <property type="match status" value="1"/>
</dbReference>
<evidence type="ECO:0000313" key="3">
    <source>
        <dbReference type="Proteomes" id="UP001473063"/>
    </source>
</evidence>
<feature type="transmembrane region" description="Helical" evidence="1">
    <location>
        <begin position="21"/>
        <end position="42"/>
    </location>
</feature>
<evidence type="ECO:0000313" key="2">
    <source>
        <dbReference type="EMBL" id="MEQ2370852.1"/>
    </source>
</evidence>
<dbReference type="Proteomes" id="UP001473063">
    <property type="component" value="Unassembled WGS sequence"/>
</dbReference>
<keyword evidence="1" id="KW-0472">Membrane</keyword>
<feature type="transmembrane region" description="Helical" evidence="1">
    <location>
        <begin position="422"/>
        <end position="440"/>
    </location>
</feature>
<dbReference type="InterPro" id="IPR039672">
    <property type="entry name" value="MFS_2"/>
</dbReference>
<dbReference type="Pfam" id="PF13347">
    <property type="entry name" value="MFS_2"/>
    <property type="match status" value="1"/>
</dbReference>
<dbReference type="EMBL" id="JBBMEJ010000008">
    <property type="protein sequence ID" value="MEQ2370852.1"/>
    <property type="molecule type" value="Genomic_DNA"/>
</dbReference>
<accession>A0ABV1BF11</accession>
<feature type="transmembrane region" description="Helical" evidence="1">
    <location>
        <begin position="195"/>
        <end position="213"/>
    </location>
</feature>
<feature type="transmembrane region" description="Helical" evidence="1">
    <location>
        <begin position="283"/>
        <end position="300"/>
    </location>
</feature>
<name>A0ABV1BF11_9FIRM</name>
<dbReference type="CDD" id="cd17332">
    <property type="entry name" value="MFS_MelB_like"/>
    <property type="match status" value="1"/>
</dbReference>
<organism evidence="2 3">
    <name type="scientific">Blautia aquisgranensis</name>
    <dbReference type="NCBI Taxonomy" id="3133153"/>
    <lineage>
        <taxon>Bacteria</taxon>
        <taxon>Bacillati</taxon>
        <taxon>Bacillota</taxon>
        <taxon>Clostridia</taxon>
        <taxon>Lachnospirales</taxon>
        <taxon>Lachnospiraceae</taxon>
        <taxon>Blautia</taxon>
    </lineage>
</organism>
<protein>
    <submittedName>
        <fullName evidence="2">Glycoside-pentoside-hexuronide (GPH):cation symporter</fullName>
    </submittedName>
</protein>
<feature type="transmembrane region" description="Helical" evidence="1">
    <location>
        <begin position="121"/>
        <end position="144"/>
    </location>
</feature>
<evidence type="ECO:0000256" key="1">
    <source>
        <dbReference type="SAM" id="Phobius"/>
    </source>
</evidence>
<feature type="transmembrane region" description="Helical" evidence="1">
    <location>
        <begin position="91"/>
        <end position="109"/>
    </location>
</feature>
<dbReference type="NCBIfam" id="TIGR00792">
    <property type="entry name" value="gph"/>
    <property type="match status" value="1"/>
</dbReference>
<dbReference type="Gene3D" id="1.20.1250.20">
    <property type="entry name" value="MFS general substrate transporter like domains"/>
    <property type="match status" value="2"/>
</dbReference>
<keyword evidence="1" id="KW-1133">Transmembrane helix</keyword>
<gene>
    <name evidence="2" type="ORF">WMO28_07835</name>
</gene>
<comment type="caution">
    <text evidence="2">The sequence shown here is derived from an EMBL/GenBank/DDBJ whole genome shotgun (WGS) entry which is preliminary data.</text>
</comment>
<feature type="transmembrane region" description="Helical" evidence="1">
    <location>
        <begin position="378"/>
        <end position="402"/>
    </location>
</feature>
<feature type="transmembrane region" description="Helical" evidence="1">
    <location>
        <begin position="156"/>
        <end position="175"/>
    </location>
</feature>
<sequence>MKFFTNSDDVDTSLGIAERTAYGFGNFANAFMFIAIAVYLTYYYTNVVGLNAAIIGTIMLVSRCFDGVTDLCMGYILDHSKEGKLGKTRKWLLRSCIPFAITGIFVFMVPQNASDVLKYVFVFLSYNICNSFCYTAVSVSYNALMVKITRNPMERGILGIFLMVFSTISGLIVTSTCLKFVDFFDGDAAAWTKTIIVYSVLGLAAHMICIFGTKERIKDENDTPSSKSETPSFKESFSLLLKNRYWLTTMLSYTIYWMGYTLMNSGHMYYAQYIMGDANYQPTMANVIQIVTLAAMLLAYIPMKIWGKGTSVRIGGFIAVVSFALQFIVGANYVGVLICCALHGFGYGLFCAVIGGLTPDNLDYGEWKYGKDVTGMGCAAVSFGQKVGSGLAGGIFGIILGLGNYDGMAATQSASALLAIKVDYILLPLICAILSFLLMWKYDLDKKLPQIQAELKAKKDSH</sequence>
<feature type="transmembrane region" description="Helical" evidence="1">
    <location>
        <begin position="312"/>
        <end position="329"/>
    </location>
</feature>
<dbReference type="PANTHER" id="PTHR11328:SF24">
    <property type="entry name" value="MAJOR FACILITATOR SUPERFAMILY (MFS) PROFILE DOMAIN-CONTAINING PROTEIN"/>
    <property type="match status" value="1"/>
</dbReference>
<keyword evidence="1" id="KW-0812">Transmembrane</keyword>
<dbReference type="SUPFAM" id="SSF103473">
    <property type="entry name" value="MFS general substrate transporter"/>
    <property type="match status" value="1"/>
</dbReference>
<keyword evidence="3" id="KW-1185">Reference proteome</keyword>
<feature type="transmembrane region" description="Helical" evidence="1">
    <location>
        <begin position="48"/>
        <end position="65"/>
    </location>
</feature>